<dbReference type="Pfam" id="PF04389">
    <property type="entry name" value="Peptidase_M28"/>
    <property type="match status" value="1"/>
</dbReference>
<dbReference type="GO" id="GO:0046872">
    <property type="term" value="F:metal ion binding"/>
    <property type="evidence" value="ECO:0007669"/>
    <property type="project" value="UniProtKB-KW"/>
</dbReference>
<dbReference type="Gene3D" id="3.40.630.10">
    <property type="entry name" value="Zn peptidases"/>
    <property type="match status" value="2"/>
</dbReference>
<keyword evidence="9" id="KW-0479">Metal-binding</keyword>
<dbReference type="SUPFAM" id="SSF53187">
    <property type="entry name" value="Zn-dependent exopeptidases"/>
    <property type="match status" value="1"/>
</dbReference>
<keyword evidence="17" id="KW-0325">Glycoprotein</keyword>
<evidence type="ECO:0000256" key="10">
    <source>
        <dbReference type="ARBA" id="ARBA00022729"/>
    </source>
</evidence>
<dbReference type="Proteomes" id="UP000036458">
    <property type="component" value="Chromosome"/>
</dbReference>
<reference evidence="23 24" key="1">
    <citation type="submission" date="2015-01" db="EMBL/GenBank/DDBJ databases">
        <title>Rufibacter sp./DG31D/ whole genome sequencing.</title>
        <authorList>
            <person name="Kim M.K."/>
            <person name="Srinivasan S."/>
            <person name="Lee J.-J."/>
        </authorList>
    </citation>
    <scope>NUCLEOTIDE SEQUENCE [LARGE SCALE GENOMIC DNA]</scope>
    <source>
        <strain evidence="23 24">DG31D</strain>
    </source>
</reference>
<evidence type="ECO:0000256" key="7">
    <source>
        <dbReference type="ARBA" id="ARBA00022645"/>
    </source>
</evidence>
<evidence type="ECO:0000256" key="20">
    <source>
        <dbReference type="ARBA" id="ARBA00033328"/>
    </source>
</evidence>
<dbReference type="PANTHER" id="PTHR12053">
    <property type="entry name" value="PROTEASE FAMILY M28 PLASMA GLUTAMATE CARBOXYPEPTIDASE-RELATED"/>
    <property type="match status" value="1"/>
</dbReference>
<evidence type="ECO:0000256" key="4">
    <source>
        <dbReference type="ARBA" id="ARBA00004613"/>
    </source>
</evidence>
<feature type="chain" id="PRO_5005210982" description="Carboxypeptidase Q" evidence="21">
    <location>
        <begin position="21"/>
        <end position="519"/>
    </location>
</feature>
<dbReference type="AlphaFoldDB" id="A0A0H4VND4"/>
<keyword evidence="6" id="KW-0964">Secreted</keyword>
<dbReference type="KEGG" id="ruf:TH63_16225"/>
<feature type="domain" description="Peptidase M28" evidence="22">
    <location>
        <begin position="294"/>
        <end position="496"/>
    </location>
</feature>
<evidence type="ECO:0000256" key="13">
    <source>
        <dbReference type="ARBA" id="ARBA00022833"/>
    </source>
</evidence>
<keyword evidence="13" id="KW-0862">Zinc</keyword>
<evidence type="ECO:0000256" key="14">
    <source>
        <dbReference type="ARBA" id="ARBA00023034"/>
    </source>
</evidence>
<dbReference type="GO" id="GO:0005764">
    <property type="term" value="C:lysosome"/>
    <property type="evidence" value="ECO:0007669"/>
    <property type="project" value="UniProtKB-SubCell"/>
</dbReference>
<keyword evidence="7" id="KW-0121">Carboxypeptidase</keyword>
<dbReference type="STRING" id="1379910.TH63_16225"/>
<name>A0A0H4VND4_9BACT</name>
<dbReference type="OrthoDB" id="9769665at2"/>
<keyword evidence="8" id="KW-0645">Protease</keyword>
<evidence type="ECO:0000256" key="3">
    <source>
        <dbReference type="ARBA" id="ARBA00004555"/>
    </source>
</evidence>
<keyword evidence="12" id="KW-0256">Endoplasmic reticulum</keyword>
<proteinExistence type="predicted"/>
<evidence type="ECO:0000256" key="17">
    <source>
        <dbReference type="ARBA" id="ARBA00023180"/>
    </source>
</evidence>
<dbReference type="CDD" id="cd08015">
    <property type="entry name" value="M28_like"/>
    <property type="match status" value="1"/>
</dbReference>
<keyword evidence="10 21" id="KW-0732">Signal</keyword>
<sequence>MNKAFLILLGASFLALPGVAQTVEPLDAAVVEKIRQEGLNKSQVMDIAFYLTDVNGPRLSGSTGLAKANQWAKDKLTSWGLKNAVIEPWGTFGKGWEVEKSYLALTKPYYQPMIGSPKAWTPSTNGPVKAQVVLVKAAKEEDLAQYAGKLKGKVVMMEVTTPIKTTFTADASRYTDEQLQKLAEPTQSTAGRTPMTEEQMTAMRARRALVGKMSEMFQKEGAVAMFSGRSGSHGTFFTSNGASYAVDAQPALPEFEMAAEDLGRMSRLLAAGIPVEVELESKTRFLTEDPQGYNVIAEIPGTDKKLKSEIVMLGGHIDSWHAATGATDNAAGVAVMMEAVRIIKALNLQPKRTIRIALWGGEEQGLYGSRGYAKKHLGDPATMKLLPEHEKIAGYFNLDNGSGKIRGIYTQGNEAVAPLFNEWMKPFNDLGATTVTNRNTGGTDHLSFDGLGLPGFQFIQDGLEYNTRTHHTNMDTYDRLQADDLKQASVIVANFVYQTAIRKDKLPRKPLPAPRPPQS</sequence>
<evidence type="ECO:0000256" key="21">
    <source>
        <dbReference type="SAM" id="SignalP"/>
    </source>
</evidence>
<gene>
    <name evidence="23" type="ORF">TH63_16225</name>
</gene>
<evidence type="ECO:0000313" key="24">
    <source>
        <dbReference type="Proteomes" id="UP000036458"/>
    </source>
</evidence>
<evidence type="ECO:0000256" key="2">
    <source>
        <dbReference type="ARBA" id="ARBA00004371"/>
    </source>
</evidence>
<dbReference type="EMBL" id="CP010777">
    <property type="protein sequence ID" value="AKQ46823.1"/>
    <property type="molecule type" value="Genomic_DNA"/>
</dbReference>
<keyword evidence="15" id="KW-0482">Metalloprotease</keyword>
<evidence type="ECO:0000256" key="8">
    <source>
        <dbReference type="ARBA" id="ARBA00022670"/>
    </source>
</evidence>
<evidence type="ECO:0000256" key="6">
    <source>
        <dbReference type="ARBA" id="ARBA00022525"/>
    </source>
</evidence>
<organism evidence="23 24">
    <name type="scientific">Rufibacter radiotolerans</name>
    <dbReference type="NCBI Taxonomy" id="1379910"/>
    <lineage>
        <taxon>Bacteria</taxon>
        <taxon>Pseudomonadati</taxon>
        <taxon>Bacteroidota</taxon>
        <taxon>Cytophagia</taxon>
        <taxon>Cytophagales</taxon>
        <taxon>Hymenobacteraceae</taxon>
        <taxon>Rufibacter</taxon>
    </lineage>
</organism>
<dbReference type="InterPro" id="IPR039866">
    <property type="entry name" value="CPQ"/>
</dbReference>
<keyword evidence="11" id="KW-0378">Hydrolase</keyword>
<evidence type="ECO:0000256" key="16">
    <source>
        <dbReference type="ARBA" id="ARBA00023145"/>
    </source>
</evidence>
<dbReference type="PATRIC" id="fig|1379910.4.peg.3539"/>
<evidence type="ECO:0000259" key="22">
    <source>
        <dbReference type="Pfam" id="PF04389"/>
    </source>
</evidence>
<dbReference type="GO" id="GO:0005576">
    <property type="term" value="C:extracellular region"/>
    <property type="evidence" value="ECO:0007669"/>
    <property type="project" value="UniProtKB-SubCell"/>
</dbReference>
<comment type="subcellular location">
    <subcellularLocation>
        <location evidence="1">Endoplasmic reticulum</location>
    </subcellularLocation>
    <subcellularLocation>
        <location evidence="3">Golgi apparatus</location>
    </subcellularLocation>
    <subcellularLocation>
        <location evidence="2">Lysosome</location>
    </subcellularLocation>
    <subcellularLocation>
        <location evidence="4">Secreted</location>
    </subcellularLocation>
</comment>
<dbReference type="InterPro" id="IPR007484">
    <property type="entry name" value="Peptidase_M28"/>
</dbReference>
<keyword evidence="24" id="KW-1185">Reference proteome</keyword>
<keyword evidence="18" id="KW-0458">Lysosome</keyword>
<evidence type="ECO:0000313" key="23">
    <source>
        <dbReference type="EMBL" id="AKQ46823.1"/>
    </source>
</evidence>
<evidence type="ECO:0000256" key="12">
    <source>
        <dbReference type="ARBA" id="ARBA00022824"/>
    </source>
</evidence>
<evidence type="ECO:0000256" key="1">
    <source>
        <dbReference type="ARBA" id="ARBA00004240"/>
    </source>
</evidence>
<dbReference type="GO" id="GO:0006508">
    <property type="term" value="P:proteolysis"/>
    <property type="evidence" value="ECO:0007669"/>
    <property type="project" value="UniProtKB-KW"/>
</dbReference>
<protein>
    <recommendedName>
        <fullName evidence="5">Carboxypeptidase Q</fullName>
    </recommendedName>
    <alternativeName>
        <fullName evidence="20">Plasma glutamate carboxypeptidase</fullName>
    </alternativeName>
</protein>
<evidence type="ECO:0000256" key="9">
    <source>
        <dbReference type="ARBA" id="ARBA00022723"/>
    </source>
</evidence>
<dbReference type="PANTHER" id="PTHR12053:SF3">
    <property type="entry name" value="CARBOXYPEPTIDASE Q"/>
    <property type="match status" value="1"/>
</dbReference>
<dbReference type="RefSeq" id="WP_048921867.1">
    <property type="nucleotide sequence ID" value="NZ_CP010777.1"/>
</dbReference>
<evidence type="ECO:0000256" key="18">
    <source>
        <dbReference type="ARBA" id="ARBA00023228"/>
    </source>
</evidence>
<feature type="signal peptide" evidence="21">
    <location>
        <begin position="1"/>
        <end position="20"/>
    </location>
</feature>
<evidence type="ECO:0000256" key="15">
    <source>
        <dbReference type="ARBA" id="ARBA00023049"/>
    </source>
</evidence>
<comment type="subunit">
    <text evidence="19">Homodimer. The monomeric form is inactive while the homodimer is active.</text>
</comment>
<evidence type="ECO:0000256" key="19">
    <source>
        <dbReference type="ARBA" id="ARBA00025833"/>
    </source>
</evidence>
<keyword evidence="16" id="KW-0865">Zymogen</keyword>
<keyword evidence="14" id="KW-0333">Golgi apparatus</keyword>
<accession>A0A0H4VND4</accession>
<evidence type="ECO:0000256" key="5">
    <source>
        <dbReference type="ARBA" id="ARBA00014116"/>
    </source>
</evidence>
<dbReference type="GO" id="GO:0070573">
    <property type="term" value="F:metallodipeptidase activity"/>
    <property type="evidence" value="ECO:0007669"/>
    <property type="project" value="InterPro"/>
</dbReference>
<evidence type="ECO:0000256" key="11">
    <source>
        <dbReference type="ARBA" id="ARBA00022801"/>
    </source>
</evidence>
<dbReference type="GO" id="GO:0004180">
    <property type="term" value="F:carboxypeptidase activity"/>
    <property type="evidence" value="ECO:0007669"/>
    <property type="project" value="UniProtKB-KW"/>
</dbReference>